<feature type="compositionally biased region" description="Basic residues" evidence="1">
    <location>
        <begin position="14"/>
        <end position="26"/>
    </location>
</feature>
<feature type="compositionally biased region" description="Polar residues" evidence="1">
    <location>
        <begin position="54"/>
        <end position="65"/>
    </location>
</feature>
<feature type="compositionally biased region" description="Basic and acidic residues" evidence="1">
    <location>
        <begin position="82"/>
        <end position="91"/>
    </location>
</feature>
<dbReference type="AlphaFoldDB" id="A0AAE0I6D3"/>
<evidence type="ECO:0000256" key="1">
    <source>
        <dbReference type="SAM" id="MobiDB-lite"/>
    </source>
</evidence>
<accession>A0AAE0I6D3</accession>
<gene>
    <name evidence="2" type="ORF">B0H66DRAFT_267606</name>
</gene>
<dbReference type="InterPro" id="IPR038883">
    <property type="entry name" value="AN11006-like"/>
</dbReference>
<keyword evidence="3" id="KW-1185">Reference proteome</keyword>
<reference evidence="2" key="2">
    <citation type="submission" date="2023-06" db="EMBL/GenBank/DDBJ databases">
        <authorList>
            <consortium name="Lawrence Berkeley National Laboratory"/>
            <person name="Haridas S."/>
            <person name="Hensen N."/>
            <person name="Bonometti L."/>
            <person name="Westerberg I."/>
            <person name="Brannstrom I.O."/>
            <person name="Guillou S."/>
            <person name="Cros-Aarteil S."/>
            <person name="Calhoun S."/>
            <person name="Kuo A."/>
            <person name="Mondo S."/>
            <person name="Pangilinan J."/>
            <person name="Riley R."/>
            <person name="Labutti K."/>
            <person name="Andreopoulos B."/>
            <person name="Lipzen A."/>
            <person name="Chen C."/>
            <person name="Yanf M."/>
            <person name="Daum C."/>
            <person name="Ng V."/>
            <person name="Clum A."/>
            <person name="Steindorff A."/>
            <person name="Ohm R."/>
            <person name="Martin F."/>
            <person name="Silar P."/>
            <person name="Natvig D."/>
            <person name="Lalanne C."/>
            <person name="Gautier V."/>
            <person name="Ament-Velasquez S.L."/>
            <person name="Kruys A."/>
            <person name="Hutchinson M.I."/>
            <person name="Powell A.J."/>
            <person name="Barry K."/>
            <person name="Miller A.N."/>
            <person name="Grigoriev I.V."/>
            <person name="Debuchy R."/>
            <person name="Gladieux P."/>
            <person name="Thoren M.H."/>
            <person name="Johannesson H."/>
        </authorList>
    </citation>
    <scope>NUCLEOTIDE SEQUENCE</scope>
    <source>
        <strain evidence="2">CBS 118394</strain>
    </source>
</reference>
<evidence type="ECO:0000313" key="2">
    <source>
        <dbReference type="EMBL" id="KAK3319358.1"/>
    </source>
</evidence>
<dbReference type="EMBL" id="JAUEDM010000004">
    <property type="protein sequence ID" value="KAK3319358.1"/>
    <property type="molecule type" value="Genomic_DNA"/>
</dbReference>
<feature type="compositionally biased region" description="Polar residues" evidence="1">
    <location>
        <begin position="1"/>
        <end position="12"/>
    </location>
</feature>
<dbReference type="PANTHER" id="PTHR42085">
    <property type="entry name" value="F-BOX DOMAIN-CONTAINING PROTEIN"/>
    <property type="match status" value="1"/>
</dbReference>
<dbReference type="PANTHER" id="PTHR42085:SF2">
    <property type="entry name" value="F-BOX DOMAIN-CONTAINING PROTEIN"/>
    <property type="match status" value="1"/>
</dbReference>
<organism evidence="2 3">
    <name type="scientific">Apodospora peruviana</name>
    <dbReference type="NCBI Taxonomy" id="516989"/>
    <lineage>
        <taxon>Eukaryota</taxon>
        <taxon>Fungi</taxon>
        <taxon>Dikarya</taxon>
        <taxon>Ascomycota</taxon>
        <taxon>Pezizomycotina</taxon>
        <taxon>Sordariomycetes</taxon>
        <taxon>Sordariomycetidae</taxon>
        <taxon>Sordariales</taxon>
        <taxon>Lasiosphaeriaceae</taxon>
        <taxon>Apodospora</taxon>
    </lineage>
</organism>
<dbReference type="Proteomes" id="UP001283341">
    <property type="component" value="Unassembled WGS sequence"/>
</dbReference>
<protein>
    <submittedName>
        <fullName evidence="2">Uncharacterized protein</fullName>
    </submittedName>
</protein>
<comment type="caution">
    <text evidence="2">The sequence shown here is derived from an EMBL/GenBank/DDBJ whole genome shotgun (WGS) entry which is preliminary data.</text>
</comment>
<reference evidence="2" key="1">
    <citation type="journal article" date="2023" name="Mol. Phylogenet. Evol.">
        <title>Genome-scale phylogeny and comparative genomics of the fungal order Sordariales.</title>
        <authorList>
            <person name="Hensen N."/>
            <person name="Bonometti L."/>
            <person name="Westerberg I."/>
            <person name="Brannstrom I.O."/>
            <person name="Guillou S."/>
            <person name="Cros-Aarteil S."/>
            <person name="Calhoun S."/>
            <person name="Haridas S."/>
            <person name="Kuo A."/>
            <person name="Mondo S."/>
            <person name="Pangilinan J."/>
            <person name="Riley R."/>
            <person name="LaButti K."/>
            <person name="Andreopoulos B."/>
            <person name="Lipzen A."/>
            <person name="Chen C."/>
            <person name="Yan M."/>
            <person name="Daum C."/>
            <person name="Ng V."/>
            <person name="Clum A."/>
            <person name="Steindorff A."/>
            <person name="Ohm R.A."/>
            <person name="Martin F."/>
            <person name="Silar P."/>
            <person name="Natvig D.O."/>
            <person name="Lalanne C."/>
            <person name="Gautier V."/>
            <person name="Ament-Velasquez S.L."/>
            <person name="Kruys A."/>
            <person name="Hutchinson M.I."/>
            <person name="Powell A.J."/>
            <person name="Barry K."/>
            <person name="Miller A.N."/>
            <person name="Grigoriev I.V."/>
            <person name="Debuchy R."/>
            <person name="Gladieux P."/>
            <person name="Hiltunen Thoren M."/>
            <person name="Johannesson H."/>
        </authorList>
    </citation>
    <scope>NUCLEOTIDE SEQUENCE</scope>
    <source>
        <strain evidence="2">CBS 118394</strain>
    </source>
</reference>
<feature type="region of interest" description="Disordered" evidence="1">
    <location>
        <begin position="1"/>
        <end position="95"/>
    </location>
</feature>
<evidence type="ECO:0000313" key="3">
    <source>
        <dbReference type="Proteomes" id="UP001283341"/>
    </source>
</evidence>
<sequence length="357" mass="41045">MLSDVQGQTSSGYRARRHPRPRKRRKLADEEPDVTMATETDPNTTNNTPVISAAESSKSLPSELNLSAPAQLRSTPPSPPDHTMEPSRTPEETAPPARRIPFFFLHFPSEIRNMIYEYALQWPTCRQLYAGYNRQINDFLRRRDLLAVDNNNEGHQPEERWPEYVQNFRTPTILLLCRQITSECLPMWHERRFVLDRLPPWPPGRARPMPVSDFIGRNTLQAMKRLEIRIQLGLGPQGSGWVWSDIACHLFGILWERNAFVHLQVVIVISYNPLGGWDTSEQEHLELIDTALVKLKKENPNVFNPGTIEREYWIVEGKRASRAVTNDKGELHAADDDSKAVHHPDPKIWPGSLLEFL</sequence>
<proteinExistence type="predicted"/>
<name>A0AAE0I6D3_9PEZI</name>